<comment type="catalytic activity">
    <reaction evidence="12">
        <text>(S)-dihydroorotate + A = orotate + AH2</text>
        <dbReference type="Rhea" id="RHEA:18073"/>
        <dbReference type="ChEBI" id="CHEBI:13193"/>
        <dbReference type="ChEBI" id="CHEBI:17499"/>
        <dbReference type="ChEBI" id="CHEBI:30839"/>
        <dbReference type="ChEBI" id="CHEBI:30864"/>
    </reaction>
</comment>
<dbReference type="OrthoDB" id="9794954at2"/>
<feature type="binding site" evidence="12">
    <location>
        <position position="45"/>
    </location>
    <ligand>
        <name>substrate</name>
    </ligand>
</feature>
<dbReference type="SUPFAM" id="SSF51395">
    <property type="entry name" value="FMN-linked oxidoreductases"/>
    <property type="match status" value="1"/>
</dbReference>
<dbReference type="NCBIfam" id="NF005574">
    <property type="entry name" value="PRK07259.1"/>
    <property type="match status" value="1"/>
</dbReference>
<comment type="function">
    <text evidence="1">Catalyzes the conversion of dihydroorotate to orotate with NAD(+) as electron acceptor.</text>
</comment>
<feature type="binding site" evidence="12">
    <location>
        <position position="127"/>
    </location>
    <ligand>
        <name>substrate</name>
    </ligand>
</feature>
<evidence type="ECO:0000256" key="7">
    <source>
        <dbReference type="ARBA" id="ARBA00022643"/>
    </source>
</evidence>
<dbReference type="InterPro" id="IPR013785">
    <property type="entry name" value="Aldolase_TIM"/>
</dbReference>
<evidence type="ECO:0000313" key="15">
    <source>
        <dbReference type="Proteomes" id="UP000095743"/>
    </source>
</evidence>
<keyword evidence="9 12" id="KW-0560">Oxidoreductase</keyword>
<dbReference type="PANTHER" id="PTHR48109:SF1">
    <property type="entry name" value="DIHYDROOROTATE DEHYDROGENASE (FUMARATE)"/>
    <property type="match status" value="1"/>
</dbReference>
<keyword evidence="15" id="KW-1185">Reference proteome</keyword>
<dbReference type="STRING" id="1424294.Gferi_09860"/>
<evidence type="ECO:0000256" key="3">
    <source>
        <dbReference type="ARBA" id="ARBA00004715"/>
    </source>
</evidence>
<dbReference type="FunFam" id="3.20.20.70:FF:000027">
    <property type="entry name" value="Dihydropyrimidine dehydrogenase [NADP(+)]"/>
    <property type="match status" value="1"/>
</dbReference>
<feature type="binding site" evidence="12">
    <location>
        <begin position="243"/>
        <end position="244"/>
    </location>
    <ligand>
        <name>FMN</name>
        <dbReference type="ChEBI" id="CHEBI:58210"/>
    </ligand>
</feature>
<feature type="binding site" evidence="12">
    <location>
        <begin position="69"/>
        <end position="73"/>
    </location>
    <ligand>
        <name>substrate</name>
    </ligand>
</feature>
<keyword evidence="6 12" id="KW-0285">Flavoprotein</keyword>
<evidence type="ECO:0000256" key="9">
    <source>
        <dbReference type="ARBA" id="ARBA00023002"/>
    </source>
</evidence>
<comment type="subcellular location">
    <subcellularLocation>
        <location evidence="2 12">Cytoplasm</location>
    </subcellularLocation>
</comment>
<dbReference type="PROSITE" id="PS00912">
    <property type="entry name" value="DHODEHASE_2"/>
    <property type="match status" value="1"/>
</dbReference>
<dbReference type="InterPro" id="IPR024920">
    <property type="entry name" value="Dihydroorotate_DH_1"/>
</dbReference>
<dbReference type="PROSITE" id="PS00911">
    <property type="entry name" value="DHODEHASE_1"/>
    <property type="match status" value="1"/>
</dbReference>
<feature type="binding site" evidence="12">
    <location>
        <position position="217"/>
    </location>
    <ligand>
        <name>FMN</name>
        <dbReference type="ChEBI" id="CHEBI:58210"/>
    </ligand>
</feature>
<dbReference type="AlphaFoldDB" id="A0A1D8GG18"/>
<feature type="binding site" evidence="12">
    <location>
        <begin position="192"/>
        <end position="193"/>
    </location>
    <ligand>
        <name>substrate</name>
    </ligand>
</feature>
<comment type="caution">
    <text evidence="12">Lacks conserved residue(s) required for the propagation of feature annotation.</text>
</comment>
<evidence type="ECO:0000256" key="4">
    <source>
        <dbReference type="ARBA" id="ARBA00008008"/>
    </source>
</evidence>
<keyword evidence="10" id="KW-0520">NAD</keyword>
<dbReference type="Gene3D" id="3.20.20.70">
    <property type="entry name" value="Aldolase class I"/>
    <property type="match status" value="1"/>
</dbReference>
<comment type="cofactor">
    <cofactor evidence="12">
        <name>FMN</name>
        <dbReference type="ChEBI" id="CHEBI:58210"/>
    </cofactor>
    <text evidence="12">Binds 1 FMN per subunit.</text>
</comment>
<evidence type="ECO:0000256" key="10">
    <source>
        <dbReference type="ARBA" id="ARBA00023027"/>
    </source>
</evidence>
<dbReference type="EC" id="1.3.-.-" evidence="12"/>
<keyword evidence="7 12" id="KW-0288">FMN</keyword>
<evidence type="ECO:0000256" key="6">
    <source>
        <dbReference type="ARBA" id="ARBA00022630"/>
    </source>
</evidence>
<dbReference type="PANTHER" id="PTHR48109">
    <property type="entry name" value="DIHYDROOROTATE DEHYDROGENASE (QUINONE), MITOCHONDRIAL-RELATED"/>
    <property type="match status" value="1"/>
</dbReference>
<sequence>MQKPDLRVKLGSLTLQNPVMPASGTFGVETCKLCDIKKIGAILPKSVTLHPRQGNKPPRVAETTGGMLNAVGIQNKGLDYFIEEILPFYMPYAMPMIVSISAYSVDEFKRMVERLEGLDGIAAIELNISCPNLEAGGKAFGMNSGATYQIVKEVKALTGKVIIPKLTPNVEDITVIAKAAEEAGADAVALTNTFLGMAIDIKSKKPKLGNIIGGLSGPAIKPISLRMVWQTAQKIKIPVIGGGGIQNWEDAIEYLLAGASAIQVGTANFTNPNSMVEIVEGIEQYMLQHSIKSVEEIIGGLMIG</sequence>
<comment type="catalytic activity">
    <reaction evidence="11">
        <text>(S)-dihydroorotate + NAD(+) = orotate + NADH + H(+)</text>
        <dbReference type="Rhea" id="RHEA:13513"/>
        <dbReference type="ChEBI" id="CHEBI:15378"/>
        <dbReference type="ChEBI" id="CHEBI:30839"/>
        <dbReference type="ChEBI" id="CHEBI:30864"/>
        <dbReference type="ChEBI" id="CHEBI:57540"/>
        <dbReference type="ChEBI" id="CHEBI:57945"/>
        <dbReference type="EC" id="1.3.1.14"/>
    </reaction>
</comment>
<feature type="binding site" evidence="12">
    <location>
        <position position="23"/>
    </location>
    <ligand>
        <name>FMN</name>
        <dbReference type="ChEBI" id="CHEBI:58210"/>
    </ligand>
</feature>
<keyword evidence="8 12" id="KW-0665">Pyrimidine biosynthesis</keyword>
<evidence type="ECO:0000256" key="2">
    <source>
        <dbReference type="ARBA" id="ARBA00004496"/>
    </source>
</evidence>
<dbReference type="Pfam" id="PF01180">
    <property type="entry name" value="DHO_dh"/>
    <property type="match status" value="1"/>
</dbReference>
<dbReference type="InterPro" id="IPR033888">
    <property type="entry name" value="DHOD_1B"/>
</dbReference>
<reference evidence="14 15" key="1">
    <citation type="submission" date="2016-09" db="EMBL/GenBank/DDBJ databases">
        <title>Genomic analysis reveals versatility of anaerobic energy metabolism of Geosporobacter ferrireducens IRF9 of phylum Firmicutes.</title>
        <authorList>
            <person name="Kim S.-J."/>
        </authorList>
    </citation>
    <scope>NUCLEOTIDE SEQUENCE [LARGE SCALE GENOMIC DNA]</scope>
    <source>
        <strain evidence="14 15">IRF9</strain>
    </source>
</reference>
<proteinExistence type="inferred from homology"/>
<dbReference type="GO" id="GO:0004589">
    <property type="term" value="F:dihydroorotate dehydrogenase (NAD+) activity"/>
    <property type="evidence" value="ECO:0007669"/>
    <property type="project" value="UniProtKB-EC"/>
</dbReference>
<dbReference type="InterPro" id="IPR012135">
    <property type="entry name" value="Dihydroorotate_DH_1_2"/>
</dbReference>
<dbReference type="InterPro" id="IPR050074">
    <property type="entry name" value="DHO_dehydrogenase"/>
</dbReference>
<dbReference type="GO" id="GO:0006207">
    <property type="term" value="P:'de novo' pyrimidine nucleobase biosynthetic process"/>
    <property type="evidence" value="ECO:0007669"/>
    <property type="project" value="InterPro"/>
</dbReference>
<dbReference type="RefSeq" id="WP_069975973.1">
    <property type="nucleotide sequence ID" value="NZ_CP017269.1"/>
</dbReference>
<evidence type="ECO:0000256" key="11">
    <source>
        <dbReference type="ARBA" id="ARBA00048996"/>
    </source>
</evidence>
<dbReference type="InterPro" id="IPR049622">
    <property type="entry name" value="Dihydroorotate_DH_I"/>
</dbReference>
<dbReference type="EMBL" id="CP017269">
    <property type="protein sequence ID" value="AOT69856.1"/>
    <property type="molecule type" value="Genomic_DNA"/>
</dbReference>
<evidence type="ECO:0000256" key="8">
    <source>
        <dbReference type="ARBA" id="ARBA00022975"/>
    </source>
</evidence>
<keyword evidence="5 12" id="KW-0963">Cytoplasm</keyword>
<feature type="binding site" evidence="12">
    <location>
        <position position="127"/>
    </location>
    <ligand>
        <name>FMN</name>
        <dbReference type="ChEBI" id="CHEBI:58210"/>
    </ligand>
</feature>
<dbReference type="GO" id="GO:0044205">
    <property type="term" value="P:'de novo' UMP biosynthetic process"/>
    <property type="evidence" value="ECO:0007669"/>
    <property type="project" value="UniProtKB-UniRule"/>
</dbReference>
<feature type="domain" description="Dihydroorotate dehydrogenase catalytic" evidence="13">
    <location>
        <begin position="6"/>
        <end position="286"/>
    </location>
</feature>
<dbReference type="UniPathway" id="UPA00070"/>
<gene>
    <name evidence="12" type="primary">pyrD</name>
    <name evidence="14" type="ORF">Gferi_09860</name>
</gene>
<dbReference type="InterPro" id="IPR001295">
    <property type="entry name" value="Dihydroorotate_DH_CS"/>
</dbReference>
<feature type="active site" description="Nucleophile" evidence="12">
    <location>
        <position position="130"/>
    </location>
</feature>
<feature type="binding site" evidence="12">
    <location>
        <begin position="45"/>
        <end position="46"/>
    </location>
    <ligand>
        <name>FMN</name>
        <dbReference type="ChEBI" id="CHEBI:58210"/>
    </ligand>
</feature>
<feature type="binding site" evidence="12">
    <location>
        <begin position="265"/>
        <end position="266"/>
    </location>
    <ligand>
        <name>FMN</name>
        <dbReference type="ChEBI" id="CHEBI:58210"/>
    </ligand>
</feature>
<dbReference type="InterPro" id="IPR005720">
    <property type="entry name" value="Dihydroorotate_DH_cat"/>
</dbReference>
<feature type="binding site" evidence="12">
    <location>
        <position position="165"/>
    </location>
    <ligand>
        <name>FMN</name>
        <dbReference type="ChEBI" id="CHEBI:58210"/>
    </ligand>
</feature>
<dbReference type="PIRSF" id="PIRSF000164">
    <property type="entry name" value="DHO_oxidase"/>
    <property type="match status" value="1"/>
</dbReference>
<dbReference type="GO" id="GO:0005737">
    <property type="term" value="C:cytoplasm"/>
    <property type="evidence" value="ECO:0007669"/>
    <property type="project" value="UniProtKB-SubCell"/>
</dbReference>
<evidence type="ECO:0000259" key="13">
    <source>
        <dbReference type="Pfam" id="PF01180"/>
    </source>
</evidence>
<evidence type="ECO:0000313" key="14">
    <source>
        <dbReference type="EMBL" id="AOT69856.1"/>
    </source>
</evidence>
<evidence type="ECO:0000256" key="1">
    <source>
        <dbReference type="ARBA" id="ARBA00003616"/>
    </source>
</evidence>
<accession>A0A1D8GG18</accession>
<dbReference type="CDD" id="cd04740">
    <property type="entry name" value="DHOD_1B_like"/>
    <property type="match status" value="1"/>
</dbReference>
<dbReference type="KEGG" id="gfe:Gferi_09860"/>
<dbReference type="NCBIfam" id="TIGR01037">
    <property type="entry name" value="pyrD_sub1_fam"/>
    <property type="match status" value="1"/>
</dbReference>
<name>A0A1D8GG18_9FIRM</name>
<evidence type="ECO:0000256" key="12">
    <source>
        <dbReference type="HAMAP-Rule" id="MF_00224"/>
    </source>
</evidence>
<comment type="pathway">
    <text evidence="3">Pyrimidine metabolism; UMP biosynthesis via de novo pathway; orotate from (S)-dihydroorotate (NAD(+) route): step 1/1.</text>
</comment>
<organism evidence="14 15">
    <name type="scientific">Geosporobacter ferrireducens</name>
    <dbReference type="NCBI Taxonomy" id="1424294"/>
    <lineage>
        <taxon>Bacteria</taxon>
        <taxon>Bacillati</taxon>
        <taxon>Bacillota</taxon>
        <taxon>Clostridia</taxon>
        <taxon>Peptostreptococcales</taxon>
        <taxon>Thermotaleaceae</taxon>
        <taxon>Geosporobacter</taxon>
    </lineage>
</organism>
<dbReference type="Proteomes" id="UP000095743">
    <property type="component" value="Chromosome"/>
</dbReference>
<protein>
    <recommendedName>
        <fullName evidence="12">Dihydroorotate dehydrogenase</fullName>
        <shortName evidence="12">DHOD</shortName>
        <shortName evidence="12">DHODase</shortName>
        <shortName evidence="12">DHOdehase</shortName>
        <ecNumber evidence="12">1.3.-.-</ecNumber>
    </recommendedName>
</protein>
<evidence type="ECO:0000256" key="5">
    <source>
        <dbReference type="ARBA" id="ARBA00022490"/>
    </source>
</evidence>
<comment type="similarity">
    <text evidence="4 12">Belongs to the dihydroorotate dehydrogenase family. Type 1 subfamily.</text>
</comment>
<dbReference type="HAMAP" id="MF_00224">
    <property type="entry name" value="DHO_dh_type1"/>
    <property type="match status" value="1"/>
</dbReference>